<dbReference type="EMBL" id="LFOD01000012">
    <property type="protein sequence ID" value="KMV17546.1"/>
    <property type="molecule type" value="Genomic_DNA"/>
</dbReference>
<gene>
    <name evidence="1" type="ORF">ACT17_14715</name>
</gene>
<comment type="caution">
    <text evidence="1">The sequence shown here is derived from an EMBL/GenBank/DDBJ whole genome shotgun (WGS) entry which is preliminary data.</text>
</comment>
<sequence length="76" mass="8376">MPTVYVATSSPDGVHSSVGALDWFVEEAHANEAADRFRQQAAEGDVIAVNPVEVPDDVYRTSRVAVTEYLYEITDF</sequence>
<dbReference type="RefSeq" id="WP_048895893.1">
    <property type="nucleotide sequence ID" value="NZ_LFOD01000012.1"/>
</dbReference>
<name>A0A0J8U807_9MYCO</name>
<dbReference type="PATRIC" id="fig|451644.5.peg.3039"/>
<dbReference type="AlphaFoldDB" id="A0A0J8U807"/>
<proteinExistence type="predicted"/>
<protein>
    <submittedName>
        <fullName evidence="1">Uncharacterized protein</fullName>
    </submittedName>
</protein>
<evidence type="ECO:0000313" key="1">
    <source>
        <dbReference type="EMBL" id="KMV17546.1"/>
    </source>
</evidence>
<dbReference type="Proteomes" id="UP000037594">
    <property type="component" value="Unassembled WGS sequence"/>
</dbReference>
<dbReference type="OrthoDB" id="3871731at2"/>
<organism evidence="1 2">
    <name type="scientific">Mycolicibacterium conceptionense</name>
    <dbReference type="NCBI Taxonomy" id="451644"/>
    <lineage>
        <taxon>Bacteria</taxon>
        <taxon>Bacillati</taxon>
        <taxon>Actinomycetota</taxon>
        <taxon>Actinomycetes</taxon>
        <taxon>Mycobacteriales</taxon>
        <taxon>Mycobacteriaceae</taxon>
        <taxon>Mycolicibacterium</taxon>
    </lineage>
</organism>
<accession>A0A0J8U807</accession>
<evidence type="ECO:0000313" key="2">
    <source>
        <dbReference type="Proteomes" id="UP000037594"/>
    </source>
</evidence>
<reference evidence="1 2" key="1">
    <citation type="submission" date="2015-06" db="EMBL/GenBank/DDBJ databases">
        <title>Genome sequence of Mycobacterium conceptionense strain MLE.</title>
        <authorList>
            <person name="Greninger A.L."/>
            <person name="Cunningham G."/>
            <person name="Chiu C.Y."/>
            <person name="Miller S."/>
        </authorList>
    </citation>
    <scope>NUCLEOTIDE SEQUENCE [LARGE SCALE GENOMIC DNA]</scope>
    <source>
        <strain evidence="1 2">MLE</strain>
    </source>
</reference>